<protein>
    <recommendedName>
        <fullName evidence="6">Acyl-coenzyme A dehydrogenase</fullName>
        <ecNumber evidence="4">1.3.8.7</ecNumber>
        <ecNumber evidence="5">1.3.8.8</ecNumber>
    </recommendedName>
</protein>
<evidence type="ECO:0000256" key="10">
    <source>
        <dbReference type="ARBA" id="ARBA00047882"/>
    </source>
</evidence>
<reference evidence="15" key="2">
    <citation type="submission" date="2020-09" db="EMBL/GenBank/DDBJ databases">
        <authorList>
            <person name="Sun Q."/>
            <person name="Zhou Y."/>
        </authorList>
    </citation>
    <scope>NUCLEOTIDE SEQUENCE</scope>
    <source>
        <strain evidence="15">CGMCC 1.15758</strain>
    </source>
</reference>
<evidence type="ECO:0000256" key="8">
    <source>
        <dbReference type="ARBA" id="ARBA00022827"/>
    </source>
</evidence>
<dbReference type="GO" id="GO:0050660">
    <property type="term" value="F:flavin adenine dinucleotide binding"/>
    <property type="evidence" value="ECO:0007669"/>
    <property type="project" value="InterPro"/>
</dbReference>
<evidence type="ECO:0000313" key="15">
    <source>
        <dbReference type="EMBL" id="GGG00525.1"/>
    </source>
</evidence>
<sequence length="768" mass="85375">MIKKIYKSSKKSMPPISVTEQVALDAGDCWYEKQVFQGLPDFDELHRLQKFQLNEEEQSFLDNETTTLCSMIDDWQVTHVDRDLPVAVWDFIREKGFFGLVIRKEYGGKGFSAAAHSEIVMKIATKSVSAAVTVMVPNSLGPGELLHHYGTNEQKDMFLPKLAAGIDIPCFALTGPTAGSDATSLPDKGVVCKGEHNGREVLGIRLENINKRYITLAPIATLVGLAFQLHDPDQLLGDMGKEGITCALLPHDHPGLEIGNRAYPLSQAFMNGTIRGKDLFIPIDWIIGGQKMAGEGWRMLVECLSIGRAISLPACGTANTLLSSVMTSAYSMVREQFKSPIGYFEGVEEKIAQMGGLAYLANATRQFTVAAVDAGIKPSVASAISKYHLTEMGRNVLNHAMDIHAGRAVIMGPNNYLARGYQATPVGITVEGANIMTRNLMIFGQGAMRCHPYVRDESESLMNKDEKEGFEQFSKLMKKHISYMIKNTARTFWYGITCGATAKGYSSKFNKYYKRITRLSTVYACVNDIALVTLGGALKRKERLSARLGDVMSYLYMACAVLKYYKDNGEVAADDVFVSWSLQHCLYEAQNALYEIFANFPNKALAGTLRFMAFPYGKPFKKPDDRLDHKLAQALLKDEKTRQRMKSMCYVPEDDKDPVGRVELAYQAVLAAIPVQKKIKEAIKAGTIPKASWSNSIDKARQHNVISDDEVTLLKDVMKRVNDVIQTDEFSPYALGPKNAHPEWREAYEAMHKMSDKSEKLKTTAESI</sequence>
<dbReference type="InterPro" id="IPR046373">
    <property type="entry name" value="Acyl-CoA_Oxase/DH_mid-dom_sf"/>
</dbReference>
<evidence type="ECO:0000259" key="12">
    <source>
        <dbReference type="Pfam" id="PF00441"/>
    </source>
</evidence>
<evidence type="ECO:0000256" key="9">
    <source>
        <dbReference type="ARBA" id="ARBA00023002"/>
    </source>
</evidence>
<keyword evidence="8" id="KW-0274">FAD</keyword>
<dbReference type="OrthoDB" id="9802447at2"/>
<dbReference type="EMBL" id="BMJS01000019">
    <property type="protein sequence ID" value="GGG00525.1"/>
    <property type="molecule type" value="Genomic_DNA"/>
</dbReference>
<organism evidence="15 16">
    <name type="scientific">Cysteiniphilum litorale</name>
    <dbReference type="NCBI Taxonomy" id="2056700"/>
    <lineage>
        <taxon>Bacteria</taxon>
        <taxon>Pseudomonadati</taxon>
        <taxon>Pseudomonadota</taxon>
        <taxon>Gammaproteobacteria</taxon>
        <taxon>Thiotrichales</taxon>
        <taxon>Fastidiosibacteraceae</taxon>
        <taxon>Cysteiniphilum</taxon>
    </lineage>
</organism>
<evidence type="ECO:0000256" key="6">
    <source>
        <dbReference type="ARBA" id="ARBA00020144"/>
    </source>
</evidence>
<dbReference type="GO" id="GO:0004466">
    <property type="term" value="F:long-chain fatty acyl-CoA dehydrogenase activity"/>
    <property type="evidence" value="ECO:0007669"/>
    <property type="project" value="UniProtKB-EC"/>
</dbReference>
<dbReference type="GO" id="GO:0070991">
    <property type="term" value="F:medium-chain fatty acyl-CoA dehydrogenase activity"/>
    <property type="evidence" value="ECO:0007669"/>
    <property type="project" value="UniProtKB-EC"/>
</dbReference>
<comment type="pathway">
    <text evidence="2">Lipid metabolism; fatty acid beta-oxidation.</text>
</comment>
<reference evidence="15" key="1">
    <citation type="journal article" date="2014" name="Int. J. Syst. Evol. Microbiol.">
        <title>Complete genome sequence of Corynebacterium casei LMG S-19264T (=DSM 44701T), isolated from a smear-ripened cheese.</title>
        <authorList>
            <consortium name="US DOE Joint Genome Institute (JGI-PGF)"/>
            <person name="Walter F."/>
            <person name="Albersmeier A."/>
            <person name="Kalinowski J."/>
            <person name="Ruckert C."/>
        </authorList>
    </citation>
    <scope>NUCLEOTIDE SEQUENCE</scope>
    <source>
        <strain evidence="15">CGMCC 1.15758</strain>
    </source>
</reference>
<dbReference type="Gene3D" id="1.20.140.10">
    <property type="entry name" value="Butyryl-CoA Dehydrogenase, subunit A, domain 3"/>
    <property type="match status" value="1"/>
</dbReference>
<dbReference type="EC" id="1.3.8.7" evidence="4"/>
<name>A0A8J2Z547_9GAMM</name>
<evidence type="ECO:0000259" key="13">
    <source>
        <dbReference type="Pfam" id="PF02771"/>
    </source>
</evidence>
<evidence type="ECO:0000259" key="14">
    <source>
        <dbReference type="Pfam" id="PF09317"/>
    </source>
</evidence>
<keyword evidence="16" id="KW-1185">Reference proteome</keyword>
<evidence type="ECO:0000256" key="2">
    <source>
        <dbReference type="ARBA" id="ARBA00005005"/>
    </source>
</evidence>
<keyword evidence="9" id="KW-0560">Oxidoreductase</keyword>
<feature type="domain" description="Acyl-CoA dehydrogenase/oxidase N-terminal" evidence="13">
    <location>
        <begin position="59"/>
        <end position="165"/>
    </location>
</feature>
<dbReference type="Gene3D" id="1.10.540.10">
    <property type="entry name" value="Acyl-CoA dehydrogenase/oxidase, N-terminal domain"/>
    <property type="match status" value="1"/>
</dbReference>
<evidence type="ECO:0000313" key="16">
    <source>
        <dbReference type="Proteomes" id="UP000636949"/>
    </source>
</evidence>
<dbReference type="Pfam" id="PF02771">
    <property type="entry name" value="Acyl-CoA_dh_N"/>
    <property type="match status" value="1"/>
</dbReference>
<dbReference type="InterPro" id="IPR037069">
    <property type="entry name" value="AcylCoA_DH/ox_N_sf"/>
</dbReference>
<proteinExistence type="inferred from homology"/>
<dbReference type="FunFam" id="1.10.540.10:FF:000004">
    <property type="entry name" value="Acyl-CoA dehydrogenase"/>
    <property type="match status" value="1"/>
</dbReference>
<dbReference type="NCBIfam" id="NF007000">
    <property type="entry name" value="PRK09463.1"/>
    <property type="match status" value="1"/>
</dbReference>
<evidence type="ECO:0000256" key="7">
    <source>
        <dbReference type="ARBA" id="ARBA00022630"/>
    </source>
</evidence>
<dbReference type="InterPro" id="IPR050741">
    <property type="entry name" value="Acyl-CoA_dehydrogenase"/>
</dbReference>
<dbReference type="PANTHER" id="PTHR48083">
    <property type="entry name" value="MEDIUM-CHAIN SPECIFIC ACYL-COA DEHYDROGENASE, MITOCHONDRIAL-RELATED"/>
    <property type="match status" value="1"/>
</dbReference>
<dbReference type="SUPFAM" id="SSF47203">
    <property type="entry name" value="Acyl-CoA dehydrogenase C-terminal domain-like"/>
    <property type="match status" value="1"/>
</dbReference>
<dbReference type="NCBIfam" id="NF009586">
    <property type="entry name" value="PRK13026.1"/>
    <property type="match status" value="1"/>
</dbReference>
<dbReference type="Proteomes" id="UP000636949">
    <property type="component" value="Unassembled WGS sequence"/>
</dbReference>
<dbReference type="Pfam" id="PF09317">
    <property type="entry name" value="ACDH_C"/>
    <property type="match status" value="1"/>
</dbReference>
<dbReference type="InterPro" id="IPR013786">
    <property type="entry name" value="AcylCoA_DH/ox_N"/>
</dbReference>
<feature type="domain" description="Acyl-CoA dehydrogenase/oxidase C-terminal" evidence="12">
    <location>
        <begin position="294"/>
        <end position="440"/>
    </location>
</feature>
<evidence type="ECO:0000256" key="4">
    <source>
        <dbReference type="ARBA" id="ARBA00012033"/>
    </source>
</evidence>
<keyword evidence="7" id="KW-0285">Flavoprotein</keyword>
<dbReference type="UniPathway" id="UPA00659"/>
<dbReference type="Pfam" id="PF00441">
    <property type="entry name" value="Acyl-CoA_dh_1"/>
    <property type="match status" value="1"/>
</dbReference>
<gene>
    <name evidence="15" type="primary">fadE</name>
    <name evidence="15" type="ORF">GCM10010995_17300</name>
</gene>
<dbReference type="GO" id="GO:0033539">
    <property type="term" value="P:fatty acid beta-oxidation using acyl-CoA dehydrogenase"/>
    <property type="evidence" value="ECO:0007669"/>
    <property type="project" value="InterPro"/>
</dbReference>
<accession>A0A8J2Z547</accession>
<dbReference type="EC" id="1.3.8.8" evidence="5"/>
<dbReference type="PANTHER" id="PTHR48083:SF33">
    <property type="entry name" value="ACYL-COENZYME A DEHYDROGENASE"/>
    <property type="match status" value="1"/>
</dbReference>
<dbReference type="AlphaFoldDB" id="A0A8J2Z547"/>
<dbReference type="FunFam" id="1.20.140.10:FF:000009">
    <property type="entry name" value="Acyl-CoA dehydrogenase"/>
    <property type="match status" value="1"/>
</dbReference>
<evidence type="ECO:0000256" key="3">
    <source>
        <dbReference type="ARBA" id="ARBA00009347"/>
    </source>
</evidence>
<evidence type="ECO:0000256" key="11">
    <source>
        <dbReference type="ARBA" id="ARBA00049247"/>
    </source>
</evidence>
<evidence type="ECO:0000256" key="1">
    <source>
        <dbReference type="ARBA" id="ARBA00001974"/>
    </source>
</evidence>
<dbReference type="SUPFAM" id="SSF56645">
    <property type="entry name" value="Acyl-CoA dehydrogenase NM domain-like"/>
    <property type="match status" value="1"/>
</dbReference>
<dbReference type="InterPro" id="IPR009100">
    <property type="entry name" value="AcylCoA_DH/oxidase_NM_dom_sf"/>
</dbReference>
<comment type="similarity">
    <text evidence="3">Belongs to the acyl-CoA dehydrogenase family.</text>
</comment>
<comment type="caution">
    <text evidence="15">The sequence shown here is derived from an EMBL/GenBank/DDBJ whole genome shotgun (WGS) entry which is preliminary data.</text>
</comment>
<dbReference type="InterPro" id="IPR009075">
    <property type="entry name" value="AcylCo_DH/oxidase_C"/>
</dbReference>
<dbReference type="RefSeq" id="WP_117003003.1">
    <property type="nucleotide sequence ID" value="NZ_BMJS01000019.1"/>
</dbReference>
<dbReference type="InterPro" id="IPR036250">
    <property type="entry name" value="AcylCo_DH-like_C"/>
</dbReference>
<comment type="cofactor">
    <cofactor evidence="1">
        <name>FAD</name>
        <dbReference type="ChEBI" id="CHEBI:57692"/>
    </cofactor>
</comment>
<comment type="catalytic activity">
    <reaction evidence="10">
        <text>a medium-chain 2,3-saturated fatty acyl-CoA + oxidized [electron-transfer flavoprotein] + H(+) = a medium-chain (2E)-enoyl-CoA + reduced [electron-transfer flavoprotein]</text>
        <dbReference type="Rhea" id="RHEA:14477"/>
        <dbReference type="Rhea" id="RHEA-COMP:10685"/>
        <dbReference type="Rhea" id="RHEA-COMP:10686"/>
        <dbReference type="ChEBI" id="CHEBI:15378"/>
        <dbReference type="ChEBI" id="CHEBI:57692"/>
        <dbReference type="ChEBI" id="CHEBI:58307"/>
        <dbReference type="ChEBI" id="CHEBI:83723"/>
        <dbReference type="ChEBI" id="CHEBI:83726"/>
        <dbReference type="EC" id="1.3.8.7"/>
    </reaction>
</comment>
<dbReference type="Gene3D" id="2.40.110.10">
    <property type="entry name" value="Butyryl-CoA Dehydrogenase, subunit A, domain 2"/>
    <property type="match status" value="1"/>
</dbReference>
<dbReference type="GO" id="GO:0005737">
    <property type="term" value="C:cytoplasm"/>
    <property type="evidence" value="ECO:0007669"/>
    <property type="project" value="TreeGrafter"/>
</dbReference>
<evidence type="ECO:0000256" key="5">
    <source>
        <dbReference type="ARBA" id="ARBA00012040"/>
    </source>
</evidence>
<feature type="domain" description="Acyl-CoA dehydrogenase C-terminal bacterial-type" evidence="14">
    <location>
        <begin position="448"/>
        <end position="730"/>
    </location>
</feature>
<dbReference type="InterPro" id="IPR015396">
    <property type="entry name" value="FadE_C"/>
</dbReference>
<comment type="catalytic activity">
    <reaction evidence="11">
        <text>a long-chain 2,3-saturated fatty acyl-CoA + oxidized [electron-transfer flavoprotein] + H(+) = a long-chain (2E)-enoyl-CoA + reduced [electron-transfer flavoprotein]</text>
        <dbReference type="Rhea" id="RHEA:17721"/>
        <dbReference type="Rhea" id="RHEA-COMP:10685"/>
        <dbReference type="Rhea" id="RHEA-COMP:10686"/>
        <dbReference type="ChEBI" id="CHEBI:15378"/>
        <dbReference type="ChEBI" id="CHEBI:57692"/>
        <dbReference type="ChEBI" id="CHEBI:58307"/>
        <dbReference type="ChEBI" id="CHEBI:83721"/>
        <dbReference type="ChEBI" id="CHEBI:83727"/>
        <dbReference type="EC" id="1.3.8.8"/>
    </reaction>
</comment>